<feature type="non-terminal residue" evidence="3">
    <location>
        <position position="1"/>
    </location>
</feature>
<dbReference type="Proteomes" id="UP001163828">
    <property type="component" value="Unassembled WGS sequence"/>
</dbReference>
<evidence type="ECO:0000259" key="2">
    <source>
        <dbReference type="Pfam" id="PF20151"/>
    </source>
</evidence>
<evidence type="ECO:0000256" key="1">
    <source>
        <dbReference type="SAM" id="Phobius"/>
    </source>
</evidence>
<proteinExistence type="predicted"/>
<accession>A0ABQ8QAY0</accession>
<evidence type="ECO:0000313" key="3">
    <source>
        <dbReference type="EMBL" id="KAJ3995605.1"/>
    </source>
</evidence>
<keyword evidence="1" id="KW-0812">Transmembrane</keyword>
<feature type="transmembrane region" description="Helical" evidence="1">
    <location>
        <begin position="123"/>
        <end position="140"/>
    </location>
</feature>
<comment type="caution">
    <text evidence="3">The sequence shown here is derived from an EMBL/GenBank/DDBJ whole genome shotgun (WGS) entry which is preliminary data.</text>
</comment>
<keyword evidence="1" id="KW-1133">Transmembrane helix</keyword>
<keyword evidence="4" id="KW-1185">Reference proteome</keyword>
<keyword evidence="1" id="KW-0472">Membrane</keyword>
<dbReference type="InterPro" id="IPR045340">
    <property type="entry name" value="DUF6533"/>
</dbReference>
<dbReference type="EMBL" id="MU790646">
    <property type="protein sequence ID" value="KAJ3995605.1"/>
    <property type="molecule type" value="Genomic_DNA"/>
</dbReference>
<gene>
    <name evidence="3" type="ORF">F5050DRAFT_1573241</name>
</gene>
<reference evidence="3" key="1">
    <citation type="submission" date="2022-08" db="EMBL/GenBank/DDBJ databases">
        <authorList>
            <consortium name="DOE Joint Genome Institute"/>
            <person name="Min B."/>
            <person name="Riley R."/>
            <person name="Sierra-Patev S."/>
            <person name="Naranjo-Ortiz M."/>
            <person name="Looney B."/>
            <person name="Konkel Z."/>
            <person name="Slot J.C."/>
            <person name="Sakamoto Y."/>
            <person name="Steenwyk J.L."/>
            <person name="Rokas A."/>
            <person name="Carro J."/>
            <person name="Camarero S."/>
            <person name="Ferreira P."/>
            <person name="Molpeceres G."/>
            <person name="Ruiz-Duenas F.J."/>
            <person name="Serrano A."/>
            <person name="Henrissat B."/>
            <person name="Drula E."/>
            <person name="Hughes K.W."/>
            <person name="Mata J.L."/>
            <person name="Ishikawa N.K."/>
            <person name="Vargas-Isla R."/>
            <person name="Ushijima S."/>
            <person name="Smith C.A."/>
            <person name="Ahrendt S."/>
            <person name="Andreopoulos W."/>
            <person name="He G."/>
            <person name="Labutti K."/>
            <person name="Lipzen A."/>
            <person name="Ng V."/>
            <person name="Sandor L."/>
            <person name="Barry K."/>
            <person name="Martinez A.T."/>
            <person name="Xiao Y."/>
            <person name="Gibbons J.G."/>
            <person name="Terashima K."/>
            <person name="Hibbett D.S."/>
            <person name="Grigoriev I.V."/>
        </authorList>
    </citation>
    <scope>NUCLEOTIDE SEQUENCE</scope>
    <source>
        <strain evidence="3">TFB10827</strain>
    </source>
</reference>
<dbReference type="Pfam" id="PF20151">
    <property type="entry name" value="DUF6533"/>
    <property type="match status" value="1"/>
</dbReference>
<protein>
    <recommendedName>
        <fullName evidence="2">DUF6533 domain-containing protein</fullName>
    </recommendedName>
</protein>
<feature type="transmembrane region" description="Helical" evidence="1">
    <location>
        <begin position="37"/>
        <end position="55"/>
    </location>
</feature>
<name>A0ABQ8QAY0_9AGAR</name>
<evidence type="ECO:0000313" key="4">
    <source>
        <dbReference type="Proteomes" id="UP001163828"/>
    </source>
</evidence>
<feature type="domain" description="DUF6533" evidence="2">
    <location>
        <begin position="8"/>
        <end position="46"/>
    </location>
</feature>
<organism evidence="3 4">
    <name type="scientific">Lentinula boryana</name>
    <dbReference type="NCBI Taxonomy" id="40481"/>
    <lineage>
        <taxon>Eukaryota</taxon>
        <taxon>Fungi</taxon>
        <taxon>Dikarya</taxon>
        <taxon>Basidiomycota</taxon>
        <taxon>Agaricomycotina</taxon>
        <taxon>Agaricomycetes</taxon>
        <taxon>Agaricomycetidae</taxon>
        <taxon>Agaricales</taxon>
        <taxon>Marasmiineae</taxon>
        <taxon>Omphalotaceae</taxon>
        <taxon>Lentinula</taxon>
    </lineage>
</organism>
<feature type="transmembrane region" description="Helical" evidence="1">
    <location>
        <begin position="90"/>
        <end position="111"/>
    </location>
</feature>
<sequence>LDIDELTSNTALLYYDWLLTFPEEVEYIWKARLSRSTVYYVFCRYALVANVLYLLEISNILGSRVRYYLHLNATLQVAHYPSFSVTCDDWRIFVSVLSVCGRAAIIATLIARTNAVCSQNRWILAYLVALGIACVVTDAVRGPELTQLFWLGLINA</sequence>